<dbReference type="AlphaFoldDB" id="A0A176RUA2"/>
<evidence type="ECO:0000256" key="6">
    <source>
        <dbReference type="SAM" id="Phobius"/>
    </source>
</evidence>
<reference evidence="7 8" key="1">
    <citation type="submission" date="2016-05" db="EMBL/GenBank/DDBJ databases">
        <title>Single-cell genome of chain-forming Candidatus Thiomargarita nelsonii and comparison to other large sulfur-oxidizing bacteria.</title>
        <authorList>
            <person name="Winkel M."/>
            <person name="Salman V."/>
            <person name="Woyke T."/>
            <person name="Schulz-Vogt H."/>
            <person name="Richter M."/>
            <person name="Flood B."/>
            <person name="Bailey J."/>
            <person name="Amann R."/>
            <person name="Mussmann M."/>
        </authorList>
    </citation>
    <scope>NUCLEOTIDE SEQUENCE [LARGE SCALE GENOMIC DNA]</scope>
    <source>
        <strain evidence="7 8">THI036</strain>
    </source>
</reference>
<evidence type="ECO:0000313" key="8">
    <source>
        <dbReference type="Proteomes" id="UP000076962"/>
    </source>
</evidence>
<dbReference type="GO" id="GO:0005886">
    <property type="term" value="C:plasma membrane"/>
    <property type="evidence" value="ECO:0007669"/>
    <property type="project" value="UniProtKB-SubCell"/>
</dbReference>
<feature type="transmembrane region" description="Helical" evidence="6">
    <location>
        <begin position="253"/>
        <end position="277"/>
    </location>
</feature>
<feature type="transmembrane region" description="Helical" evidence="6">
    <location>
        <begin position="331"/>
        <end position="350"/>
    </location>
</feature>
<dbReference type="EMBL" id="LUTY01002863">
    <property type="protein sequence ID" value="OAD19286.1"/>
    <property type="molecule type" value="Genomic_DNA"/>
</dbReference>
<feature type="transmembrane region" description="Helical" evidence="6">
    <location>
        <begin position="362"/>
        <end position="383"/>
    </location>
</feature>
<feature type="transmembrane region" description="Helical" evidence="6">
    <location>
        <begin position="118"/>
        <end position="136"/>
    </location>
</feature>
<feature type="transmembrane region" description="Helical" evidence="6">
    <location>
        <begin position="420"/>
        <end position="438"/>
    </location>
</feature>
<dbReference type="PANTHER" id="PTHR30250:SF11">
    <property type="entry name" value="O-ANTIGEN TRANSPORTER-RELATED"/>
    <property type="match status" value="1"/>
</dbReference>
<organism evidence="7 8">
    <name type="scientific">Candidatus Thiomargarita nelsonii</name>
    <dbReference type="NCBI Taxonomy" id="1003181"/>
    <lineage>
        <taxon>Bacteria</taxon>
        <taxon>Pseudomonadati</taxon>
        <taxon>Pseudomonadota</taxon>
        <taxon>Gammaproteobacteria</taxon>
        <taxon>Thiotrichales</taxon>
        <taxon>Thiotrichaceae</taxon>
        <taxon>Thiomargarita</taxon>
    </lineage>
</organism>
<gene>
    <name evidence="7" type="ORF">THIOM_005084</name>
</gene>
<dbReference type="Pfam" id="PF01943">
    <property type="entry name" value="Polysacc_synt"/>
    <property type="match status" value="1"/>
</dbReference>
<keyword evidence="4 6" id="KW-1133">Transmembrane helix</keyword>
<accession>A0A176RUA2</accession>
<protein>
    <submittedName>
        <fullName evidence="7">Polysaccharide biosynthesis protein</fullName>
    </submittedName>
</protein>
<dbReference type="Proteomes" id="UP000076962">
    <property type="component" value="Unassembled WGS sequence"/>
</dbReference>
<evidence type="ECO:0000256" key="2">
    <source>
        <dbReference type="ARBA" id="ARBA00022475"/>
    </source>
</evidence>
<dbReference type="InterPro" id="IPR002797">
    <property type="entry name" value="Polysacc_synth"/>
</dbReference>
<dbReference type="InterPro" id="IPR050833">
    <property type="entry name" value="Poly_Biosynth_Transport"/>
</dbReference>
<feature type="transmembrane region" description="Helical" evidence="6">
    <location>
        <begin position="83"/>
        <end position="112"/>
    </location>
</feature>
<evidence type="ECO:0000313" key="7">
    <source>
        <dbReference type="EMBL" id="OAD19286.1"/>
    </source>
</evidence>
<evidence type="ECO:0000256" key="1">
    <source>
        <dbReference type="ARBA" id="ARBA00004651"/>
    </source>
</evidence>
<feature type="transmembrane region" description="Helical" evidence="6">
    <location>
        <begin position="52"/>
        <end position="71"/>
    </location>
</feature>
<evidence type="ECO:0000256" key="3">
    <source>
        <dbReference type="ARBA" id="ARBA00022692"/>
    </source>
</evidence>
<keyword evidence="5 6" id="KW-0472">Membrane</keyword>
<feature type="transmembrane region" description="Helical" evidence="6">
    <location>
        <begin position="12"/>
        <end position="32"/>
    </location>
</feature>
<feature type="transmembrane region" description="Helical" evidence="6">
    <location>
        <begin position="297"/>
        <end position="319"/>
    </location>
</feature>
<comment type="subcellular location">
    <subcellularLocation>
        <location evidence="1">Cell membrane</location>
        <topology evidence="1">Multi-pass membrane protein</topology>
    </subcellularLocation>
</comment>
<proteinExistence type="predicted"/>
<keyword evidence="3 6" id="KW-0812">Transmembrane</keyword>
<keyword evidence="2" id="KW-1003">Cell membrane</keyword>
<sequence length="440" mass="50417">MSLFKQGLRDSSVYMLAALFVHSLALIVIPILTRTFSVEQFAIYDLFILTNTFLIAVVGLGMDSGLAILLAESVSDQKKLSFLFVFTLVVNLIVTVITWLIFSFFIHLYFVILFSKEIWHLLFIYTFFSLITYNVFNFVKWIGKAKQAALIQVLSALFGVLIGLILVLFVKTSIVFYFVGLIIGSVIGSLLSLFIVRDYIINFSLIHDWKKLVKELFGLSLPYMPSYIGHYLFQFTDRMIVLYLLDMKTVGIYALIARVATIPSLLVHITSTGFLPLMMKNYNSSDGAQLIRVIFKYYFILIALAFILFIFLSNWIIIIFGGNEEYINHSYLLAVLAASVLFMQSVRLTGIGFNIARKTIQVLYITYFALIINLSLSYILGQFWGLDGIVLATLIASFFRSYIHNYFSEKVYSFDYQLRYIIVSFIFVMSIALILTYYNN</sequence>
<feature type="transmembrane region" description="Helical" evidence="6">
    <location>
        <begin position="148"/>
        <end position="169"/>
    </location>
</feature>
<feature type="transmembrane region" description="Helical" evidence="6">
    <location>
        <begin position="175"/>
        <end position="196"/>
    </location>
</feature>
<evidence type="ECO:0000256" key="4">
    <source>
        <dbReference type="ARBA" id="ARBA00022989"/>
    </source>
</evidence>
<comment type="caution">
    <text evidence="7">The sequence shown here is derived from an EMBL/GenBank/DDBJ whole genome shotgun (WGS) entry which is preliminary data.</text>
</comment>
<feature type="transmembrane region" description="Helical" evidence="6">
    <location>
        <begin position="216"/>
        <end position="233"/>
    </location>
</feature>
<name>A0A176RUA2_9GAMM</name>
<dbReference type="PANTHER" id="PTHR30250">
    <property type="entry name" value="PST FAMILY PREDICTED COLANIC ACID TRANSPORTER"/>
    <property type="match status" value="1"/>
</dbReference>
<evidence type="ECO:0000256" key="5">
    <source>
        <dbReference type="ARBA" id="ARBA00023136"/>
    </source>
</evidence>
<keyword evidence="8" id="KW-1185">Reference proteome</keyword>